<evidence type="ECO:0008006" key="3">
    <source>
        <dbReference type="Google" id="ProtNLM"/>
    </source>
</evidence>
<protein>
    <recommendedName>
        <fullName evidence="3">Importin N-terminal domain-containing protein</fullName>
    </recommendedName>
</protein>
<keyword evidence="2" id="KW-1185">Reference proteome</keyword>
<dbReference type="InterPro" id="IPR016024">
    <property type="entry name" value="ARM-type_fold"/>
</dbReference>
<name>A0ABR2HB04_9EUKA</name>
<dbReference type="Gene3D" id="1.25.10.10">
    <property type="entry name" value="Leucine-rich Repeat Variant"/>
    <property type="match status" value="1"/>
</dbReference>
<evidence type="ECO:0000313" key="1">
    <source>
        <dbReference type="EMBL" id="KAK8842732.1"/>
    </source>
</evidence>
<accession>A0ABR2HB04</accession>
<dbReference type="SUPFAM" id="SSF48371">
    <property type="entry name" value="ARM repeat"/>
    <property type="match status" value="1"/>
</dbReference>
<gene>
    <name evidence="1" type="ORF">M9Y10_025595</name>
</gene>
<comment type="caution">
    <text evidence="1">The sequence shown here is derived from an EMBL/GenBank/DDBJ whole genome shotgun (WGS) entry which is preliminary data.</text>
</comment>
<evidence type="ECO:0000313" key="2">
    <source>
        <dbReference type="Proteomes" id="UP001470230"/>
    </source>
</evidence>
<dbReference type="InterPro" id="IPR011989">
    <property type="entry name" value="ARM-like"/>
</dbReference>
<dbReference type="EMBL" id="JAPFFF010000037">
    <property type="protein sequence ID" value="KAK8842732.1"/>
    <property type="molecule type" value="Genomic_DNA"/>
</dbReference>
<organism evidence="1 2">
    <name type="scientific">Tritrichomonas musculus</name>
    <dbReference type="NCBI Taxonomy" id="1915356"/>
    <lineage>
        <taxon>Eukaryota</taxon>
        <taxon>Metamonada</taxon>
        <taxon>Parabasalia</taxon>
        <taxon>Tritrichomonadida</taxon>
        <taxon>Tritrichomonadidae</taxon>
        <taxon>Tritrichomonas</taxon>
    </lineage>
</organism>
<reference evidence="1 2" key="1">
    <citation type="submission" date="2024-04" db="EMBL/GenBank/DDBJ databases">
        <title>Tritrichomonas musculus Genome.</title>
        <authorList>
            <person name="Alves-Ferreira E."/>
            <person name="Grigg M."/>
            <person name="Lorenzi H."/>
            <person name="Galac M."/>
        </authorList>
    </citation>
    <scope>NUCLEOTIDE SEQUENCE [LARGE SCALE GENOMIC DNA]</scope>
    <source>
        <strain evidence="1 2">EAF2021</strain>
    </source>
</reference>
<dbReference type="Proteomes" id="UP001470230">
    <property type="component" value="Unassembled WGS sequence"/>
</dbReference>
<sequence length="471" mass="55450">MNYLYKECTKLNHQLITQADQIINSDHYNPFELQPQEEGDEKDYINYQETLPSAQNAFQSICDPNCFAPSKCLTTIYNLVRSKFFVLKDNQQFFDPQFTDGISRYLLSGQSDVVVEEAMLTIQILWREHPHFNSPLLDPSIVYKIFDVLSSPNIYLHWQVMKLLFVYFTITPQTKEFLLQNDIYIKLRDFLIVTNDPEYIETGLNLLYVLLKNEFEENWSEFLQYLPIFPKMLENQSLDNRKKALWGLSILIEDNRIFRYCQYYQLHLSIAKCCKNIIDQTLAYYLYKCVFAFTKRGYIKTFSNESIFNGIELILREERRDISPIFFTISLLIDNYSKTLYKHEIYNPCIKYAREGCFENKISACYCISKFIIFTPEDSCDILAREVGLETLCDLIECFGSKDIIIPLRAFKRLVDLNKVLYCGLMLKCCVQDSLIKKYNEEAILMNENPQDDVYKEIVALLCFLNSTLAE</sequence>
<proteinExistence type="predicted"/>